<dbReference type="OrthoDB" id="9814991at2"/>
<feature type="transmembrane region" description="Helical" evidence="1">
    <location>
        <begin position="103"/>
        <end position="129"/>
    </location>
</feature>
<keyword evidence="1" id="KW-0812">Transmembrane</keyword>
<reference evidence="2 3" key="1">
    <citation type="submission" date="2016-11" db="EMBL/GenBank/DDBJ databases">
        <authorList>
            <person name="Jaros S."/>
            <person name="Januszkiewicz K."/>
            <person name="Wedrychowicz H."/>
        </authorList>
    </citation>
    <scope>NUCLEOTIDE SEQUENCE [LARGE SCALE GENOMIC DNA]</scope>
    <source>
        <strain evidence="2 3">DSM 15929</strain>
    </source>
</reference>
<dbReference type="STRING" id="1121322.SAMN02745136_03764"/>
<feature type="transmembrane region" description="Helical" evidence="1">
    <location>
        <begin position="150"/>
        <end position="170"/>
    </location>
</feature>
<keyword evidence="1" id="KW-0472">Membrane</keyword>
<feature type="transmembrane region" description="Helical" evidence="1">
    <location>
        <begin position="70"/>
        <end position="91"/>
    </location>
</feature>
<evidence type="ECO:0000313" key="2">
    <source>
        <dbReference type="EMBL" id="SHK95732.1"/>
    </source>
</evidence>
<name>A0A1M6WPN3_9FIRM</name>
<dbReference type="InterPro" id="IPR006938">
    <property type="entry name" value="DUF624"/>
</dbReference>
<dbReference type="Pfam" id="PF04854">
    <property type="entry name" value="DUF624"/>
    <property type="match status" value="1"/>
</dbReference>
<feature type="transmembrane region" description="Helical" evidence="1">
    <location>
        <begin position="22"/>
        <end position="49"/>
    </location>
</feature>
<proteinExistence type="predicted"/>
<feature type="transmembrane region" description="Helical" evidence="1">
    <location>
        <begin position="176"/>
        <end position="194"/>
    </location>
</feature>
<organism evidence="2 3">
    <name type="scientific">Anaerocolumna jejuensis DSM 15929</name>
    <dbReference type="NCBI Taxonomy" id="1121322"/>
    <lineage>
        <taxon>Bacteria</taxon>
        <taxon>Bacillati</taxon>
        <taxon>Bacillota</taxon>
        <taxon>Clostridia</taxon>
        <taxon>Lachnospirales</taxon>
        <taxon>Lachnospiraceae</taxon>
        <taxon>Anaerocolumna</taxon>
    </lineage>
</organism>
<keyword evidence="1" id="KW-1133">Transmembrane helix</keyword>
<evidence type="ECO:0000256" key="1">
    <source>
        <dbReference type="SAM" id="Phobius"/>
    </source>
</evidence>
<evidence type="ECO:0000313" key="3">
    <source>
        <dbReference type="Proteomes" id="UP000184386"/>
    </source>
</evidence>
<gene>
    <name evidence="2" type="ORF">SAMN02745136_03764</name>
</gene>
<dbReference type="EMBL" id="FRAC01000020">
    <property type="protein sequence ID" value="SHK95732.1"/>
    <property type="molecule type" value="Genomic_DNA"/>
</dbReference>
<protein>
    <submittedName>
        <fullName evidence="2">Uncharacterized membrane protein YesL</fullName>
    </submittedName>
</protein>
<dbReference type="AlphaFoldDB" id="A0A1M6WPN3"/>
<dbReference type="RefSeq" id="WP_073278384.1">
    <property type="nucleotide sequence ID" value="NZ_FRAC01000020.1"/>
</dbReference>
<keyword evidence="3" id="KW-1185">Reference proteome</keyword>
<accession>A0A1M6WPN3</accession>
<sequence>MSSFFNLDNPFFTGLNKIVDAFFLSIIFLVTCIPIITIGPALTALYYATAKSLRRDRGYISKEYFKAFKMNFGQGVVSGLVVILASFILYIDWNYAKGLKSNVGVILFSIFTALFVILFCVSIYLFPVLSRFKTKTLHLFKTSFLMSMRHLPSTILMAIIVLFFVLLVYLFRIPILFAPALCALLVSFLMERIFKKYIPQKEEEEESNGVDEWYLE</sequence>
<dbReference type="Proteomes" id="UP000184386">
    <property type="component" value="Unassembled WGS sequence"/>
</dbReference>